<evidence type="ECO:0008006" key="3">
    <source>
        <dbReference type="Google" id="ProtNLM"/>
    </source>
</evidence>
<name>A0A2S4KXM1_9HYPO</name>
<dbReference type="Pfam" id="PF09797">
    <property type="entry name" value="NatB_MDM20"/>
    <property type="match status" value="1"/>
</dbReference>
<reference evidence="1 2" key="1">
    <citation type="submission" date="2018-01" db="EMBL/GenBank/DDBJ databases">
        <title>Harnessing the power of phylogenomics to disentangle the directionality and signatures of interkingdom host jumping in the parasitic fungal genus Tolypocladium.</title>
        <authorList>
            <person name="Quandt C.A."/>
            <person name="Patterson W."/>
            <person name="Spatafora J.W."/>
        </authorList>
    </citation>
    <scope>NUCLEOTIDE SEQUENCE [LARGE SCALE GENOMIC DNA]</scope>
    <source>
        <strain evidence="1 2">NRBC 100945</strain>
    </source>
</reference>
<organism evidence="1 2">
    <name type="scientific">Tolypocladium paradoxum</name>
    <dbReference type="NCBI Taxonomy" id="94208"/>
    <lineage>
        <taxon>Eukaryota</taxon>
        <taxon>Fungi</taxon>
        <taxon>Dikarya</taxon>
        <taxon>Ascomycota</taxon>
        <taxon>Pezizomycotina</taxon>
        <taxon>Sordariomycetes</taxon>
        <taxon>Hypocreomycetidae</taxon>
        <taxon>Hypocreales</taxon>
        <taxon>Ophiocordycipitaceae</taxon>
        <taxon>Tolypocladium</taxon>
    </lineage>
</organism>
<sequence>MSRQRPRLRNGVDLQLQSAFHDGNWPVAIRLAEKRARTLNDQYFEIVKICAESQLDDPNSKFAAVAAVGQYVKDGTVVRDVDAIDLLEWATLDLVHEDGFAQTLGPLRVRAVKASPKDRSAATRCLESCLLHWDLVSAQQIAAIIDRSFPKERAFLFWNIVITHMLATSPQSPPEKWKLYGTLAQKQIERAAQLTEQARTTAPEDEPPKPPARGVQTEEEILLLYDVVETHGTAADIEKLLASPVFSPVSQFRLGRKELFLRIAAKHQRQGDWESLFDLCRDCLSDADEDDVPTLLAADWLVWRHFIDAASHLKTVNPEYVTAAVARRTQLTGGPSTRKLVQDLLLSVAKSKNLRPIYRRNVLLARVSAAFDIGAGDEDDLQEGRPSSLRIRELVSYVEDQKSSLACFDDIKGFVERLDASAIKYIAYEHVPRLADGSSDVAVAARIQLLSLKLQYFASTCPLSAVAVPGEKPRSKCIACGSEFDTALCASCLSSIGRNGLALYQSTTEDLAGNPAAENEIIPELAMVVGFCNLRLGFNHERLGYTPSRPPSAQYLLRALFILEHQFHLTPKHSQISLILVQLHLLLGSAHRSREIWDSLAVKRTIVDSLAPIFYDRLSTVSPSAISPSDTWGLQLHETLKSHYGVSLKLRMPRRLIDAFEAGSYGSIMDMPKYIENLRASCTRAMSLVEEARAERLLGKPYGELLSDARFAEVHDELCLKNAIDYGSFPSWDCSAWPPMHARLLLGPGPSNQRSHLSLLSEAFHDVLDWKPPTVYKSSAAASGTDQAFVLEMMAQFGHSFSKFLRNAGSTCTPAEMLYFEAVSLLCTLIPLCTGIARTSPLPDVLSQLTESLRVSLDSLRALVSTHQGDAVEKAVSTLKSLHNVAMLRDTAVAVKLTTLWILSYNEREKERDRSGSSNLHKEVLSQVKSLESAADGTFGEGKELLKNLKGGAVPGRDFVAALKTWVFGDGMGNELGAVIEDGTVSELVESWRSNIKGWQQVKWD</sequence>
<dbReference type="InterPro" id="IPR019183">
    <property type="entry name" value="NAA25_NatB_aux_su"/>
</dbReference>
<dbReference type="EMBL" id="PKSG01000479">
    <property type="protein sequence ID" value="POR34924.1"/>
    <property type="molecule type" value="Genomic_DNA"/>
</dbReference>
<dbReference type="AlphaFoldDB" id="A0A2S4KXM1"/>
<dbReference type="STRING" id="94208.A0A2S4KXM1"/>
<evidence type="ECO:0000313" key="2">
    <source>
        <dbReference type="Proteomes" id="UP000237481"/>
    </source>
</evidence>
<protein>
    <recommendedName>
        <fullName evidence="3">N-acetyltransferase B complex, non-catalytic subunit</fullName>
    </recommendedName>
</protein>
<evidence type="ECO:0000313" key="1">
    <source>
        <dbReference type="EMBL" id="POR34924.1"/>
    </source>
</evidence>
<keyword evidence="2" id="KW-1185">Reference proteome</keyword>
<proteinExistence type="predicted"/>
<dbReference type="Proteomes" id="UP000237481">
    <property type="component" value="Unassembled WGS sequence"/>
</dbReference>
<comment type="caution">
    <text evidence="1">The sequence shown here is derived from an EMBL/GenBank/DDBJ whole genome shotgun (WGS) entry which is preliminary data.</text>
</comment>
<accession>A0A2S4KXM1</accession>
<gene>
    <name evidence="1" type="ORF">TPAR_04852</name>
</gene>
<dbReference type="OrthoDB" id="1874341at2759"/>